<proteinExistence type="inferred from homology"/>
<keyword evidence="6" id="KW-0812">Transmembrane</keyword>
<name>A0A844D086_9BURK</name>
<comment type="similarity">
    <text evidence="2 6">Belongs to the peptidase S26 family.</text>
</comment>
<comment type="caution">
    <text evidence="6">Lacks conserved residue(s) required for the propagation of feature annotation.</text>
</comment>
<evidence type="ECO:0000256" key="1">
    <source>
        <dbReference type="ARBA" id="ARBA00000677"/>
    </source>
</evidence>
<keyword evidence="6" id="KW-1133">Transmembrane helix</keyword>
<dbReference type="EMBL" id="WKJL01000005">
    <property type="protein sequence ID" value="MRW84371.1"/>
    <property type="molecule type" value="Genomic_DNA"/>
</dbReference>
<dbReference type="Gene3D" id="2.10.109.10">
    <property type="entry name" value="Umud Fragment, subunit A"/>
    <property type="match status" value="1"/>
</dbReference>
<dbReference type="PROSITE" id="PS00761">
    <property type="entry name" value="SPASE_I_3"/>
    <property type="match status" value="1"/>
</dbReference>
<dbReference type="GO" id="GO:0006465">
    <property type="term" value="P:signal peptide processing"/>
    <property type="evidence" value="ECO:0007669"/>
    <property type="project" value="InterPro"/>
</dbReference>
<feature type="domain" description="Peptidase S26" evidence="7">
    <location>
        <begin position="101"/>
        <end position="305"/>
    </location>
</feature>
<dbReference type="GO" id="GO:0009003">
    <property type="term" value="F:signal peptidase activity"/>
    <property type="evidence" value="ECO:0007669"/>
    <property type="project" value="UniProtKB-EC"/>
</dbReference>
<comment type="caution">
    <text evidence="8">The sequence shown here is derived from an EMBL/GenBank/DDBJ whole genome shotgun (WGS) entry which is preliminary data.</text>
</comment>
<dbReference type="GO" id="GO:0016020">
    <property type="term" value="C:membrane"/>
    <property type="evidence" value="ECO:0007669"/>
    <property type="project" value="UniProtKB-SubCell"/>
</dbReference>
<evidence type="ECO:0000256" key="5">
    <source>
        <dbReference type="ARBA" id="ARBA00022801"/>
    </source>
</evidence>
<dbReference type="InterPro" id="IPR019758">
    <property type="entry name" value="Pept_S26A_signal_pept_1_CS"/>
</dbReference>
<dbReference type="Pfam" id="PF10502">
    <property type="entry name" value="Peptidase_S26"/>
    <property type="match status" value="1"/>
</dbReference>
<dbReference type="InterPro" id="IPR019533">
    <property type="entry name" value="Peptidase_S26"/>
</dbReference>
<dbReference type="GO" id="GO:0004252">
    <property type="term" value="F:serine-type endopeptidase activity"/>
    <property type="evidence" value="ECO:0007669"/>
    <property type="project" value="InterPro"/>
</dbReference>
<keyword evidence="6" id="KW-0645">Protease</keyword>
<feature type="transmembrane region" description="Helical" evidence="6">
    <location>
        <begin position="60"/>
        <end position="76"/>
    </location>
</feature>
<keyword evidence="9" id="KW-1185">Reference proteome</keyword>
<evidence type="ECO:0000259" key="7">
    <source>
        <dbReference type="Pfam" id="PF10502"/>
    </source>
</evidence>
<sequence>MDGIAVGQKQKKWIAVVLSIVSAPLAFLYLDVPRWAAISLLVPLALGIASFFVPGDYTAAALGVVSWALIVVWIWLAYRFAAAKTGEEIRPWYSRWYGLLAAAAAVTVSVGVLRIFLYEPFRVPSTAMTPTLTRGSNLLVQKWGYGHYSTMGFQFGHGTASAAVKRGDIIVFDWPVDPKQTYIKRVVGLPGDTIVYRDKHVLVNGVDTRGEELKEYLDSERLVYLHRYRERLDQVEHDILIKPEAPPRQNSDAVPEHCTYEREVFSCTVPADSYFVMGDNRDNSLDSRYWGFVPAKSVIGKTVYVVAPRH</sequence>
<reference evidence="8 9" key="1">
    <citation type="submission" date="2019-11" db="EMBL/GenBank/DDBJ databases">
        <title>Novel species isolated from a subtropical stream in China.</title>
        <authorList>
            <person name="Lu H."/>
        </authorList>
    </citation>
    <scope>NUCLEOTIDE SEQUENCE [LARGE SCALE GENOMIC DNA]</scope>
    <source>
        <strain evidence="8 9">FT26W</strain>
    </source>
</reference>
<comment type="subcellular location">
    <subcellularLocation>
        <location evidence="6">Membrane</location>
        <topology evidence="6">Single-pass type II membrane protein</topology>
    </subcellularLocation>
</comment>
<dbReference type="Proteomes" id="UP000439986">
    <property type="component" value="Unassembled WGS sequence"/>
</dbReference>
<comment type="catalytic activity">
    <reaction evidence="1 6">
        <text>Cleavage of hydrophobic, N-terminal signal or leader sequences from secreted and periplasmic proteins.</text>
        <dbReference type="EC" id="3.4.21.89"/>
    </reaction>
</comment>
<dbReference type="InterPro" id="IPR036286">
    <property type="entry name" value="LexA/Signal_pep-like_sf"/>
</dbReference>
<feature type="transmembrane region" description="Helical" evidence="6">
    <location>
        <begin position="35"/>
        <end position="53"/>
    </location>
</feature>
<protein>
    <recommendedName>
        <fullName evidence="4 6">Signal peptidase I</fullName>
        <ecNumber evidence="3 6">3.4.21.89</ecNumber>
    </recommendedName>
</protein>
<dbReference type="PANTHER" id="PTHR43390">
    <property type="entry name" value="SIGNAL PEPTIDASE I"/>
    <property type="match status" value="1"/>
</dbReference>
<evidence type="ECO:0000256" key="4">
    <source>
        <dbReference type="ARBA" id="ARBA00019232"/>
    </source>
</evidence>
<evidence type="ECO:0000256" key="6">
    <source>
        <dbReference type="RuleBase" id="RU362042"/>
    </source>
</evidence>
<feature type="transmembrane region" description="Helical" evidence="6">
    <location>
        <begin position="96"/>
        <end position="117"/>
    </location>
</feature>
<dbReference type="AlphaFoldDB" id="A0A844D086"/>
<dbReference type="CDD" id="cd06530">
    <property type="entry name" value="S26_SPase_I"/>
    <property type="match status" value="1"/>
</dbReference>
<dbReference type="PROSITE" id="PS00760">
    <property type="entry name" value="SPASE_I_2"/>
    <property type="match status" value="1"/>
</dbReference>
<evidence type="ECO:0000256" key="2">
    <source>
        <dbReference type="ARBA" id="ARBA00009370"/>
    </source>
</evidence>
<evidence type="ECO:0000256" key="3">
    <source>
        <dbReference type="ARBA" id="ARBA00013208"/>
    </source>
</evidence>
<accession>A0A844D086</accession>
<feature type="transmembrane region" description="Helical" evidence="6">
    <location>
        <begin position="12"/>
        <end position="29"/>
    </location>
</feature>
<dbReference type="PANTHER" id="PTHR43390:SF1">
    <property type="entry name" value="CHLOROPLAST PROCESSING PEPTIDASE"/>
    <property type="match status" value="1"/>
</dbReference>
<evidence type="ECO:0000313" key="9">
    <source>
        <dbReference type="Proteomes" id="UP000439986"/>
    </source>
</evidence>
<dbReference type="SUPFAM" id="SSF51306">
    <property type="entry name" value="LexA/Signal peptidase"/>
    <property type="match status" value="1"/>
</dbReference>
<keyword evidence="6" id="KW-0472">Membrane</keyword>
<dbReference type="InterPro" id="IPR000223">
    <property type="entry name" value="Pept_S26A_signal_pept_1"/>
</dbReference>
<dbReference type="InterPro" id="IPR019757">
    <property type="entry name" value="Pept_S26A_signal_pept_1_Lys-AS"/>
</dbReference>
<keyword evidence="5 6" id="KW-0378">Hydrolase</keyword>
<evidence type="ECO:0000313" key="8">
    <source>
        <dbReference type="EMBL" id="MRW84371.1"/>
    </source>
</evidence>
<dbReference type="NCBIfam" id="TIGR02227">
    <property type="entry name" value="sigpep_I_bact"/>
    <property type="match status" value="1"/>
</dbReference>
<organism evidence="8 9">
    <name type="scientific">Duganella aquatilis</name>
    <dbReference type="NCBI Taxonomy" id="2666082"/>
    <lineage>
        <taxon>Bacteria</taxon>
        <taxon>Pseudomonadati</taxon>
        <taxon>Pseudomonadota</taxon>
        <taxon>Betaproteobacteria</taxon>
        <taxon>Burkholderiales</taxon>
        <taxon>Oxalobacteraceae</taxon>
        <taxon>Telluria group</taxon>
        <taxon>Duganella</taxon>
    </lineage>
</organism>
<dbReference type="EC" id="3.4.21.89" evidence="3 6"/>
<gene>
    <name evidence="8" type="primary">lepB</name>
    <name evidence="8" type="ORF">GJ698_09765</name>
</gene>
<dbReference type="PRINTS" id="PR00727">
    <property type="entry name" value="LEADERPTASE"/>
</dbReference>